<keyword evidence="2" id="KW-0378">Hydrolase</keyword>
<dbReference type="InterPro" id="IPR003697">
    <property type="entry name" value="Maf-like"/>
</dbReference>
<gene>
    <name evidence="3" type="ORF">PCHAJ_000430800</name>
</gene>
<evidence type="ECO:0000256" key="1">
    <source>
        <dbReference type="ARBA" id="ARBA00001968"/>
    </source>
</evidence>
<evidence type="ECO:0000313" key="3">
    <source>
        <dbReference type="EMBL" id="SCM25988.1"/>
    </source>
</evidence>
<dbReference type="PANTHER" id="PTHR43213:SF5">
    <property type="entry name" value="BIFUNCTIONAL DTTP_UTP PYROPHOSPHATASE_METHYLTRANSFERASE PROTEIN-RELATED"/>
    <property type="match status" value="1"/>
</dbReference>
<dbReference type="PANTHER" id="PTHR43213">
    <property type="entry name" value="BIFUNCTIONAL DTTP/UTP PYROPHOSPHATASE/METHYLTRANSFERASE PROTEIN-RELATED"/>
    <property type="match status" value="1"/>
</dbReference>
<dbReference type="InterPro" id="IPR029001">
    <property type="entry name" value="ITPase-like_fam"/>
</dbReference>
<evidence type="ECO:0000313" key="4">
    <source>
        <dbReference type="Proteomes" id="UP000507163"/>
    </source>
</evidence>
<sequence length="251" mass="28895">MECSSVLGLGNILKDEKKCFVLLASKSPRRIELMRLTGIKNMYICESGFEENLDKKSFPTAEEYVKENAMRKGLNVAENIWFNNNQIDDKDKNDIKNNNTDQTYNYQMKSINSYYDPLPNIIISCDTIVTLNNEIIEKPLDKNDAHKILTKLSNNTHCVYTAVCIFLYKTKTPITFVEKTNVYFDNLHENDISEYLNTNEPYDKAGAYSIQGIGSQFIKKIDGCYYNVMGLPIHKLSKTLANLFIENKILY</sequence>
<dbReference type="Gene3D" id="3.90.950.10">
    <property type="match status" value="1"/>
</dbReference>
<dbReference type="HAMAP" id="MF_00528">
    <property type="entry name" value="Maf"/>
    <property type="match status" value="1"/>
</dbReference>
<dbReference type="CDD" id="cd00555">
    <property type="entry name" value="Maf"/>
    <property type="match status" value="1"/>
</dbReference>
<dbReference type="SUPFAM" id="SSF52972">
    <property type="entry name" value="ITPase-like"/>
    <property type="match status" value="1"/>
</dbReference>
<evidence type="ECO:0000256" key="2">
    <source>
        <dbReference type="ARBA" id="ARBA00022801"/>
    </source>
</evidence>
<dbReference type="GO" id="GO:0047429">
    <property type="term" value="F:nucleoside triphosphate diphosphatase activity"/>
    <property type="evidence" value="ECO:0007669"/>
    <property type="project" value="InterPro"/>
</dbReference>
<comment type="cofactor">
    <cofactor evidence="1">
        <name>a divalent metal cation</name>
        <dbReference type="ChEBI" id="CHEBI:60240"/>
    </cofactor>
</comment>
<dbReference type="Pfam" id="PF02545">
    <property type="entry name" value="Maf"/>
    <property type="match status" value="1"/>
</dbReference>
<proteinExistence type="inferred from homology"/>
<organism evidence="3 4">
    <name type="scientific">Plasmodium chabaudi chabaudi</name>
    <dbReference type="NCBI Taxonomy" id="31271"/>
    <lineage>
        <taxon>Eukaryota</taxon>
        <taxon>Sar</taxon>
        <taxon>Alveolata</taxon>
        <taxon>Apicomplexa</taxon>
        <taxon>Aconoidasida</taxon>
        <taxon>Haemosporida</taxon>
        <taxon>Plasmodiidae</taxon>
        <taxon>Plasmodium</taxon>
        <taxon>Plasmodium (Vinckeia)</taxon>
    </lineage>
</organism>
<accession>A0A1C6YRI8</accession>
<reference evidence="3 4" key="1">
    <citation type="submission" date="2016-08" db="EMBL/GenBank/DDBJ databases">
        <authorList>
            <consortium name="Pathogen Informatics"/>
        </authorList>
    </citation>
    <scope>NUCLEOTIDE SEQUENCE [LARGE SCALE GENOMIC DNA]</scope>
    <source>
        <strain evidence="3 4">AJ</strain>
    </source>
</reference>
<dbReference type="EMBL" id="LT608180">
    <property type="protein sequence ID" value="SCM25988.1"/>
    <property type="molecule type" value="Genomic_DNA"/>
</dbReference>
<dbReference type="AlphaFoldDB" id="A0A1C6YRI8"/>
<name>A0A1C6YRI8_PLACU</name>
<dbReference type="NCBIfam" id="TIGR00172">
    <property type="entry name" value="maf"/>
    <property type="match status" value="1"/>
</dbReference>
<protein>
    <submittedName>
        <fullName evidence="3">Septum formation protein MAF homologue, putative</fullName>
    </submittedName>
</protein>
<dbReference type="Proteomes" id="UP000507163">
    <property type="component" value="Chromosome 14"/>
</dbReference>